<evidence type="ECO:0000256" key="1">
    <source>
        <dbReference type="ARBA" id="ARBA00000113"/>
    </source>
</evidence>
<keyword evidence="16" id="KW-1208">Phospholipid metabolism</keyword>
<comment type="catalytic activity">
    <reaction evidence="1">
        <text>D-glucose 6-phosphate = 1D-myo-inositol 3-phosphate</text>
        <dbReference type="Rhea" id="RHEA:10716"/>
        <dbReference type="ChEBI" id="CHEBI:58401"/>
        <dbReference type="ChEBI" id="CHEBI:61548"/>
        <dbReference type="EC" id="5.5.1.4"/>
    </reaction>
</comment>
<evidence type="ECO:0000256" key="11">
    <source>
        <dbReference type="ARBA" id="ARBA00023027"/>
    </source>
</evidence>
<accession>A0A9Q1KPV9</accession>
<evidence type="ECO:0000313" key="19">
    <source>
        <dbReference type="Proteomes" id="UP001153076"/>
    </source>
</evidence>
<dbReference type="GO" id="GO:0004512">
    <property type="term" value="F:inositol-3-phosphate synthase activity"/>
    <property type="evidence" value="ECO:0007669"/>
    <property type="project" value="UniProtKB-EC"/>
</dbReference>
<dbReference type="PANTHER" id="PTHR11510">
    <property type="entry name" value="MYO-INOSITOL-1 PHOSPHATE SYNTHASE"/>
    <property type="match status" value="1"/>
</dbReference>
<dbReference type="GO" id="GO:0005634">
    <property type="term" value="C:nucleus"/>
    <property type="evidence" value="ECO:0007669"/>
    <property type="project" value="UniProtKB-SubCell"/>
</dbReference>
<evidence type="ECO:0000313" key="18">
    <source>
        <dbReference type="EMBL" id="KAJ8446676.1"/>
    </source>
</evidence>
<dbReference type="Pfam" id="PF07994">
    <property type="entry name" value="NAD_binding_5"/>
    <property type="match status" value="1"/>
</dbReference>
<feature type="domain" description="Myo-inositol-1-phosphate synthase GAPDH-like" evidence="17">
    <location>
        <begin position="309"/>
        <end position="422"/>
    </location>
</feature>
<dbReference type="Gene3D" id="3.40.50.720">
    <property type="entry name" value="NAD(P)-binding Rossmann-like Domain"/>
    <property type="match status" value="2"/>
</dbReference>
<dbReference type="FunFam" id="3.40.50.720:FF:000069">
    <property type="entry name" value="Inositol-3-phosphate synthase 1"/>
    <property type="match status" value="1"/>
</dbReference>
<keyword evidence="9" id="KW-0444">Lipid biosynthesis</keyword>
<dbReference type="OrthoDB" id="2887at2759"/>
<keyword evidence="15" id="KW-0539">Nucleus</keyword>
<name>A0A9Q1KPV9_9CARY</name>
<evidence type="ECO:0000256" key="9">
    <source>
        <dbReference type="ARBA" id="ARBA00022516"/>
    </source>
</evidence>
<keyword evidence="14" id="KW-0413">Isomerase</keyword>
<dbReference type="FunFam" id="3.40.50.720:FF:000107">
    <property type="entry name" value="inositol-3-phosphate synthase"/>
    <property type="match status" value="1"/>
</dbReference>
<evidence type="ECO:0000259" key="17">
    <source>
        <dbReference type="Pfam" id="PF01658"/>
    </source>
</evidence>
<dbReference type="Pfam" id="PF01658">
    <property type="entry name" value="Inos-1-P_synth"/>
    <property type="match status" value="1"/>
</dbReference>
<dbReference type="SUPFAM" id="SSF55347">
    <property type="entry name" value="Glyceraldehyde-3-phosphate dehydrogenase-like, C-terminal domain"/>
    <property type="match status" value="1"/>
</dbReference>
<dbReference type="GO" id="GO:0006021">
    <property type="term" value="P:inositol biosynthetic process"/>
    <property type="evidence" value="ECO:0007669"/>
    <property type="project" value="UniProtKB-KW"/>
</dbReference>
<evidence type="ECO:0000256" key="2">
    <source>
        <dbReference type="ARBA" id="ARBA00001911"/>
    </source>
</evidence>
<dbReference type="InterPro" id="IPR013021">
    <property type="entry name" value="Myo-inos-1-P_Synthase_GAPDH"/>
</dbReference>
<keyword evidence="10" id="KW-0398">Inositol biosynthesis</keyword>
<sequence length="509" mass="56442">MFIESFKVESPNVKYTDNEIHSVYSYETTELVHENRKGAGYQWIVKPKTVQYEFKTDIHVPKLGVMLVGWGGNNGSTLTGGVIANRDYTSVMIEFMFFGLKYTSDMASSIRVGSFNGEEIYAPFKSLLPMVNPDDIVFGGWDISNMNLADAMARAKVLDIDLQKQLRPYMEHMVPLPGIYDPDFIAANQDSRANNIIKGTKKEQVEQVIKDIREFKAKNKVDKVVVLWTGNTERYSNVVAGLNDTMDNFLAALERNESEISPSTLYALACVLENVPFINGSPQNTFVPGLIDLAIKRNSLIGGDDFKSGQTKMKSVLVDFLVGAGIKPTSIVSYNHLGNNDGMNLSAPQTFRSKEISKSNVVDDMVASNGILYEPGEHPDHVVVIKYVPYVGDSKRAMDEYTSEIFMGGKNTIVMHNTCEDSLLAAPIILDLVLLAELSTRIQLKAEDEEKFHSFHPVAAILSYLTKAPLVAPGTPVVNALSKQRAMLENILRACVGLAPENNMILEYK</sequence>
<keyword evidence="13" id="KW-0594">Phospholipid biosynthesis</keyword>
<keyword evidence="11" id="KW-0520">NAD</keyword>
<dbReference type="EC" id="5.5.1.4" evidence="7"/>
<evidence type="ECO:0000256" key="8">
    <source>
        <dbReference type="ARBA" id="ARBA00022490"/>
    </source>
</evidence>
<protein>
    <recommendedName>
        <fullName evidence="7">inositol-3-phosphate synthase</fullName>
        <ecNumber evidence="7">5.5.1.4</ecNumber>
    </recommendedName>
</protein>
<dbReference type="AlphaFoldDB" id="A0A9Q1KPV9"/>
<dbReference type="GO" id="GO:0005829">
    <property type="term" value="C:cytosol"/>
    <property type="evidence" value="ECO:0007669"/>
    <property type="project" value="UniProtKB-SubCell"/>
</dbReference>
<evidence type="ECO:0000256" key="5">
    <source>
        <dbReference type="ARBA" id="ARBA00005117"/>
    </source>
</evidence>
<dbReference type="InterPro" id="IPR036291">
    <property type="entry name" value="NAD(P)-bd_dom_sf"/>
</dbReference>
<keyword evidence="19" id="KW-1185">Reference proteome</keyword>
<reference evidence="18" key="1">
    <citation type="submission" date="2022-04" db="EMBL/GenBank/DDBJ databases">
        <title>Carnegiea gigantea Genome sequencing and assembly v2.</title>
        <authorList>
            <person name="Copetti D."/>
            <person name="Sanderson M.J."/>
            <person name="Burquez A."/>
            <person name="Wojciechowski M.F."/>
        </authorList>
    </citation>
    <scope>NUCLEOTIDE SEQUENCE</scope>
    <source>
        <strain evidence="18">SGP5-SGP5p</strain>
        <tissue evidence="18">Aerial part</tissue>
    </source>
</reference>
<comment type="similarity">
    <text evidence="6">Belongs to the myo-inositol 1-phosphate synthase family.</text>
</comment>
<keyword evidence="8" id="KW-0963">Cytoplasm</keyword>
<evidence type="ECO:0000256" key="13">
    <source>
        <dbReference type="ARBA" id="ARBA00023209"/>
    </source>
</evidence>
<evidence type="ECO:0000256" key="12">
    <source>
        <dbReference type="ARBA" id="ARBA00023098"/>
    </source>
</evidence>
<dbReference type="GO" id="GO:0008654">
    <property type="term" value="P:phospholipid biosynthetic process"/>
    <property type="evidence" value="ECO:0007669"/>
    <property type="project" value="UniProtKB-KW"/>
</dbReference>
<evidence type="ECO:0000256" key="15">
    <source>
        <dbReference type="ARBA" id="ARBA00023242"/>
    </source>
</evidence>
<dbReference type="PIRSF" id="PIRSF015578">
    <property type="entry name" value="Myoinos-ppht_syn"/>
    <property type="match status" value="1"/>
</dbReference>
<proteinExistence type="inferred from homology"/>
<evidence type="ECO:0000256" key="14">
    <source>
        <dbReference type="ARBA" id="ARBA00023235"/>
    </source>
</evidence>
<comment type="subcellular location">
    <subcellularLocation>
        <location evidence="4">Cytoplasm</location>
        <location evidence="4">Cytosol</location>
    </subcellularLocation>
    <subcellularLocation>
        <location evidence="3">Nucleus</location>
    </subcellularLocation>
</comment>
<organism evidence="18 19">
    <name type="scientific">Carnegiea gigantea</name>
    <dbReference type="NCBI Taxonomy" id="171969"/>
    <lineage>
        <taxon>Eukaryota</taxon>
        <taxon>Viridiplantae</taxon>
        <taxon>Streptophyta</taxon>
        <taxon>Embryophyta</taxon>
        <taxon>Tracheophyta</taxon>
        <taxon>Spermatophyta</taxon>
        <taxon>Magnoliopsida</taxon>
        <taxon>eudicotyledons</taxon>
        <taxon>Gunneridae</taxon>
        <taxon>Pentapetalae</taxon>
        <taxon>Caryophyllales</taxon>
        <taxon>Cactineae</taxon>
        <taxon>Cactaceae</taxon>
        <taxon>Cactoideae</taxon>
        <taxon>Echinocereeae</taxon>
        <taxon>Carnegiea</taxon>
    </lineage>
</organism>
<evidence type="ECO:0000256" key="16">
    <source>
        <dbReference type="ARBA" id="ARBA00023264"/>
    </source>
</evidence>
<dbReference type="Proteomes" id="UP001153076">
    <property type="component" value="Unassembled WGS sequence"/>
</dbReference>
<evidence type="ECO:0000256" key="6">
    <source>
        <dbReference type="ARBA" id="ARBA00010813"/>
    </source>
</evidence>
<evidence type="ECO:0000256" key="4">
    <source>
        <dbReference type="ARBA" id="ARBA00004514"/>
    </source>
</evidence>
<comment type="cofactor">
    <cofactor evidence="2">
        <name>NAD(+)</name>
        <dbReference type="ChEBI" id="CHEBI:57540"/>
    </cofactor>
</comment>
<dbReference type="SUPFAM" id="SSF51735">
    <property type="entry name" value="NAD(P)-binding Rossmann-fold domains"/>
    <property type="match status" value="1"/>
</dbReference>
<comment type="pathway">
    <text evidence="5">Polyol metabolism; myo-inositol biosynthesis; myo-inositol from D-glucose 6-phosphate: step 1/2.</text>
</comment>
<evidence type="ECO:0000256" key="7">
    <source>
        <dbReference type="ARBA" id="ARBA00012125"/>
    </source>
</evidence>
<gene>
    <name evidence="18" type="ORF">Cgig2_002838</name>
</gene>
<dbReference type="EMBL" id="JAKOGI010000051">
    <property type="protein sequence ID" value="KAJ8446676.1"/>
    <property type="molecule type" value="Genomic_DNA"/>
</dbReference>
<comment type="caution">
    <text evidence="18">The sequence shown here is derived from an EMBL/GenBank/DDBJ whole genome shotgun (WGS) entry which is preliminary data.</text>
</comment>
<dbReference type="FunFam" id="3.30.360.10:FF:000040">
    <property type="entry name" value="Inositol 1-phosphate synthase"/>
    <property type="match status" value="1"/>
</dbReference>
<evidence type="ECO:0000256" key="3">
    <source>
        <dbReference type="ARBA" id="ARBA00004123"/>
    </source>
</evidence>
<dbReference type="InterPro" id="IPR002587">
    <property type="entry name" value="Myo-inos-1-P_Synthase"/>
</dbReference>
<keyword evidence="12" id="KW-0443">Lipid metabolism</keyword>
<evidence type="ECO:0000256" key="10">
    <source>
        <dbReference type="ARBA" id="ARBA00022550"/>
    </source>
</evidence>